<keyword evidence="1" id="KW-1133">Transmembrane helix</keyword>
<keyword evidence="1" id="KW-0472">Membrane</keyword>
<evidence type="ECO:0000313" key="2">
    <source>
        <dbReference type="EMBL" id="OEL14364.1"/>
    </source>
</evidence>
<dbReference type="OrthoDB" id="691816at2759"/>
<dbReference type="EMBL" id="LWDX02070286">
    <property type="protein sequence ID" value="OEL14364.1"/>
    <property type="molecule type" value="Genomic_DNA"/>
</dbReference>
<gene>
    <name evidence="2" type="ORF">BAE44_0024617</name>
</gene>
<proteinExistence type="predicted"/>
<organism evidence="2 3">
    <name type="scientific">Dichanthelium oligosanthes</name>
    <dbReference type="NCBI Taxonomy" id="888268"/>
    <lineage>
        <taxon>Eukaryota</taxon>
        <taxon>Viridiplantae</taxon>
        <taxon>Streptophyta</taxon>
        <taxon>Embryophyta</taxon>
        <taxon>Tracheophyta</taxon>
        <taxon>Spermatophyta</taxon>
        <taxon>Magnoliopsida</taxon>
        <taxon>Liliopsida</taxon>
        <taxon>Poales</taxon>
        <taxon>Poaceae</taxon>
        <taxon>PACMAD clade</taxon>
        <taxon>Panicoideae</taxon>
        <taxon>Panicodae</taxon>
        <taxon>Paniceae</taxon>
        <taxon>Dichantheliinae</taxon>
        <taxon>Dichanthelium</taxon>
    </lineage>
</organism>
<feature type="transmembrane region" description="Helical" evidence="1">
    <location>
        <begin position="108"/>
        <end position="132"/>
    </location>
</feature>
<reference evidence="2 3" key="1">
    <citation type="submission" date="2016-09" db="EMBL/GenBank/DDBJ databases">
        <title>The draft genome of Dichanthelium oligosanthes: A C3 panicoid grass species.</title>
        <authorList>
            <person name="Studer A.J."/>
            <person name="Schnable J.C."/>
            <person name="Brutnell T.P."/>
        </authorList>
    </citation>
    <scope>NUCLEOTIDE SEQUENCE [LARGE SCALE GENOMIC DNA]</scope>
    <source>
        <strain evidence="3">cv. Kellogg 1175</strain>
        <tissue evidence="2">Leaf</tissue>
    </source>
</reference>
<dbReference type="AlphaFoldDB" id="A0A1E5UN99"/>
<dbReference type="Proteomes" id="UP000095767">
    <property type="component" value="Unassembled WGS sequence"/>
</dbReference>
<protein>
    <submittedName>
        <fullName evidence="2">Uncharacterized protein</fullName>
    </submittedName>
</protein>
<accession>A0A1E5UN99</accession>
<comment type="caution">
    <text evidence="2">The sequence shown here is derived from an EMBL/GenBank/DDBJ whole genome shotgun (WGS) entry which is preliminary data.</text>
</comment>
<keyword evidence="1" id="KW-0812">Transmembrane</keyword>
<sequence length="133" mass="14853">MRIEEGGEAHILAAMEPRANLLLLPTAQGKRDGNDYPFWYRKEYMEVLANRRLGTASARAYHGARSIAIAESSIQRNDSKMKEEVGFSGIVSVKKEELIDICKEVVSLLKAICFLGVCMLVVMLLDVCVHLIK</sequence>
<evidence type="ECO:0000313" key="3">
    <source>
        <dbReference type="Proteomes" id="UP000095767"/>
    </source>
</evidence>
<evidence type="ECO:0000256" key="1">
    <source>
        <dbReference type="SAM" id="Phobius"/>
    </source>
</evidence>
<keyword evidence="3" id="KW-1185">Reference proteome</keyword>
<name>A0A1E5UN99_9POAL</name>